<dbReference type="SUPFAM" id="SSF49695">
    <property type="entry name" value="gamma-Crystallin-like"/>
    <property type="match status" value="1"/>
</dbReference>
<evidence type="ECO:0000256" key="1">
    <source>
        <dbReference type="SAM" id="SignalP"/>
    </source>
</evidence>
<name>A0A926QQS2_9ACTN</name>
<keyword evidence="3" id="KW-1185">Reference proteome</keyword>
<dbReference type="RefSeq" id="WP_188180299.1">
    <property type="nucleotide sequence ID" value="NZ_JACVQF010000176.1"/>
</dbReference>
<keyword evidence="1" id="KW-0732">Signal</keyword>
<accession>A0A926QQS2</accession>
<dbReference type="EMBL" id="JACVQF010000176">
    <property type="protein sequence ID" value="MBD0419272.1"/>
    <property type="molecule type" value="Genomic_DNA"/>
</dbReference>
<evidence type="ECO:0000313" key="2">
    <source>
        <dbReference type="EMBL" id="MBD0419272.1"/>
    </source>
</evidence>
<feature type="chain" id="PRO_5037365787" evidence="1">
    <location>
        <begin position="27"/>
        <end position="134"/>
    </location>
</feature>
<reference evidence="2" key="1">
    <citation type="submission" date="2020-09" db="EMBL/GenBank/DDBJ databases">
        <title>Streptomyces grisecoloratus sp. nov., isolated from cotton soil.</title>
        <authorList>
            <person name="Xing L."/>
        </authorList>
    </citation>
    <scope>NUCLEOTIDE SEQUENCE</scope>
    <source>
        <strain evidence="2">TRM S81-3</strain>
    </source>
</reference>
<feature type="signal peptide" evidence="1">
    <location>
        <begin position="1"/>
        <end position="26"/>
    </location>
</feature>
<dbReference type="AlphaFoldDB" id="A0A926QQS2"/>
<dbReference type="Proteomes" id="UP000621210">
    <property type="component" value="Unassembled WGS sequence"/>
</dbReference>
<gene>
    <name evidence="2" type="ORF">H0H10_08810</name>
</gene>
<organism evidence="2 3">
    <name type="scientific">Streptomyces griseicoloratus</name>
    <dbReference type="NCBI Taxonomy" id="2752516"/>
    <lineage>
        <taxon>Bacteria</taxon>
        <taxon>Bacillati</taxon>
        <taxon>Actinomycetota</taxon>
        <taxon>Actinomycetes</taxon>
        <taxon>Kitasatosporales</taxon>
        <taxon>Streptomycetaceae</taxon>
        <taxon>Streptomyces</taxon>
    </lineage>
</organism>
<dbReference type="Gene3D" id="2.60.20.10">
    <property type="entry name" value="Crystallins"/>
    <property type="match status" value="1"/>
</dbReference>
<dbReference type="InterPro" id="IPR011024">
    <property type="entry name" value="G_crystallin-like"/>
</dbReference>
<proteinExistence type="predicted"/>
<dbReference type="Pfam" id="PF03995">
    <property type="entry name" value="Inhibitor_I36"/>
    <property type="match status" value="1"/>
</dbReference>
<sequence>MSARKKALVGMASAALFLGFSGTASAGSYNGVCESSGGGEVCLYRLANYSGGLYDTLYSKSNYSGSTYYGTSTLIDNTMSSVKNMDPDTLVYFYQYSGYTGALTAIPPGEHINQVPNENTASSHCFGSNSACPN</sequence>
<evidence type="ECO:0000313" key="3">
    <source>
        <dbReference type="Proteomes" id="UP000621210"/>
    </source>
</evidence>
<comment type="caution">
    <text evidence="2">The sequence shown here is derived from an EMBL/GenBank/DDBJ whole genome shotgun (WGS) entry which is preliminary data.</text>
</comment>
<reference evidence="2" key="2">
    <citation type="submission" date="2020-09" db="EMBL/GenBank/DDBJ databases">
        <authorList>
            <person name="Luo X."/>
        </authorList>
    </citation>
    <scope>NUCLEOTIDE SEQUENCE</scope>
    <source>
        <strain evidence="2">TRM S81-3</strain>
    </source>
</reference>
<protein>
    <submittedName>
        <fullName evidence="2">Peptidase inhibitor family I36 protein</fullName>
    </submittedName>
</protein>